<dbReference type="Proteomes" id="UP001358417">
    <property type="component" value="Unassembled WGS sequence"/>
</dbReference>
<feature type="compositionally biased region" description="Low complexity" evidence="1">
    <location>
        <begin position="189"/>
        <end position="202"/>
    </location>
</feature>
<feature type="compositionally biased region" description="Polar residues" evidence="1">
    <location>
        <begin position="261"/>
        <end position="274"/>
    </location>
</feature>
<feature type="compositionally biased region" description="Basic and acidic residues" evidence="1">
    <location>
        <begin position="95"/>
        <end position="106"/>
    </location>
</feature>
<feature type="region of interest" description="Disordered" evidence="1">
    <location>
        <begin position="163"/>
        <end position="209"/>
    </location>
</feature>
<dbReference type="RefSeq" id="XP_064703432.1">
    <property type="nucleotide sequence ID" value="XM_064849677.1"/>
</dbReference>
<organism evidence="2 3">
    <name type="scientific">Exophiala bonariae</name>
    <dbReference type="NCBI Taxonomy" id="1690606"/>
    <lineage>
        <taxon>Eukaryota</taxon>
        <taxon>Fungi</taxon>
        <taxon>Dikarya</taxon>
        <taxon>Ascomycota</taxon>
        <taxon>Pezizomycotina</taxon>
        <taxon>Eurotiomycetes</taxon>
        <taxon>Chaetothyriomycetidae</taxon>
        <taxon>Chaetothyriales</taxon>
        <taxon>Herpotrichiellaceae</taxon>
        <taxon>Exophiala</taxon>
    </lineage>
</organism>
<evidence type="ECO:0000313" key="3">
    <source>
        <dbReference type="Proteomes" id="UP001358417"/>
    </source>
</evidence>
<feature type="compositionally biased region" description="Basic and acidic residues" evidence="1">
    <location>
        <begin position="118"/>
        <end position="128"/>
    </location>
</feature>
<reference evidence="2 3" key="1">
    <citation type="submission" date="2023-08" db="EMBL/GenBank/DDBJ databases">
        <title>Black Yeasts Isolated from many extreme environments.</title>
        <authorList>
            <person name="Coleine C."/>
            <person name="Stajich J.E."/>
            <person name="Selbmann L."/>
        </authorList>
    </citation>
    <scope>NUCLEOTIDE SEQUENCE [LARGE SCALE GENOMIC DNA]</scope>
    <source>
        <strain evidence="2 3">CCFEE 5792</strain>
    </source>
</reference>
<feature type="region of interest" description="Disordered" evidence="1">
    <location>
        <begin position="93"/>
        <end position="146"/>
    </location>
</feature>
<feature type="region of interest" description="Disordered" evidence="1">
    <location>
        <begin position="251"/>
        <end position="284"/>
    </location>
</feature>
<dbReference type="EMBL" id="JAVRRD010000023">
    <property type="protein sequence ID" value="KAK5047926.1"/>
    <property type="molecule type" value="Genomic_DNA"/>
</dbReference>
<proteinExistence type="predicted"/>
<accession>A0AAV9N4S6</accession>
<evidence type="ECO:0000256" key="1">
    <source>
        <dbReference type="SAM" id="MobiDB-lite"/>
    </source>
</evidence>
<evidence type="ECO:0000313" key="2">
    <source>
        <dbReference type="EMBL" id="KAK5047926.1"/>
    </source>
</evidence>
<dbReference type="AlphaFoldDB" id="A0AAV9N4S6"/>
<feature type="compositionally biased region" description="Polar residues" evidence="1">
    <location>
        <begin position="131"/>
        <end position="146"/>
    </location>
</feature>
<name>A0AAV9N4S6_9EURO</name>
<feature type="compositionally biased region" description="Polar residues" evidence="1">
    <location>
        <begin position="23"/>
        <end position="32"/>
    </location>
</feature>
<gene>
    <name evidence="2" type="ORF">LTR84_006114</name>
</gene>
<dbReference type="GeneID" id="89974287"/>
<comment type="caution">
    <text evidence="2">The sequence shown here is derived from an EMBL/GenBank/DDBJ whole genome shotgun (WGS) entry which is preliminary data.</text>
</comment>
<protein>
    <submittedName>
        <fullName evidence="2">Uncharacterized protein</fullName>
    </submittedName>
</protein>
<feature type="region of interest" description="Disordered" evidence="1">
    <location>
        <begin position="1"/>
        <end position="35"/>
    </location>
</feature>
<sequence>MTAIFKWITARDERPPAPHQHSHTSSGGNRQANVLVRRDDISPRTITRSPMGPNSVTYASKDQKRNAQFVCHLPVGSEHAAQAQKIAAAMYSGRPGEEGTREDRRLGSGSTSLFLEDENARARRERAGSEYLSTNGSVRGSANRSVVSRASTVMQLLKDSEAFAGRTPVSEEYASSDDDEGPEQVPPISRRSTLSSTTTRYYTSDDGHTVVEVEPSECYGEREEHFDPRDSISSGALRHATSASVQAASLVMSPARGSGGSSIDRTLSSATGRKSQVAGFRHNSETHTTYNITNKDSGRQLFVSAPIGSREAAVHDQVVMQAATSGSRAARIEDAGARTGAISRTRWFGD</sequence>
<keyword evidence="3" id="KW-1185">Reference proteome</keyword>